<organism evidence="2 3">
    <name type="scientific">Phytophthora fragariae</name>
    <dbReference type="NCBI Taxonomy" id="53985"/>
    <lineage>
        <taxon>Eukaryota</taxon>
        <taxon>Sar</taxon>
        <taxon>Stramenopiles</taxon>
        <taxon>Oomycota</taxon>
        <taxon>Peronosporomycetes</taxon>
        <taxon>Peronosporales</taxon>
        <taxon>Peronosporaceae</taxon>
        <taxon>Phytophthora</taxon>
    </lineage>
</organism>
<proteinExistence type="predicted"/>
<feature type="compositionally biased region" description="Low complexity" evidence="1">
    <location>
        <begin position="199"/>
        <end position="230"/>
    </location>
</feature>
<feature type="region of interest" description="Disordered" evidence="1">
    <location>
        <begin position="244"/>
        <end position="285"/>
    </location>
</feature>
<dbReference type="AlphaFoldDB" id="A0A6A3VQD4"/>
<gene>
    <name evidence="2" type="ORF">PF005_g27089</name>
</gene>
<comment type="caution">
    <text evidence="2">The sequence shown here is derived from an EMBL/GenBank/DDBJ whole genome shotgun (WGS) entry which is preliminary data.</text>
</comment>
<evidence type="ECO:0000313" key="2">
    <source>
        <dbReference type="EMBL" id="KAE9171571.1"/>
    </source>
</evidence>
<dbReference type="EMBL" id="QXGB01003298">
    <property type="protein sequence ID" value="KAE9171571.1"/>
    <property type="molecule type" value="Genomic_DNA"/>
</dbReference>
<evidence type="ECO:0000256" key="1">
    <source>
        <dbReference type="SAM" id="MobiDB-lite"/>
    </source>
</evidence>
<dbReference type="Proteomes" id="UP000433483">
    <property type="component" value="Unassembled WGS sequence"/>
</dbReference>
<protein>
    <submittedName>
        <fullName evidence="2">Uncharacterized protein</fullName>
    </submittedName>
</protein>
<feature type="region of interest" description="Disordered" evidence="1">
    <location>
        <begin position="500"/>
        <end position="524"/>
    </location>
</feature>
<name>A0A6A3VQD4_9STRA</name>
<reference evidence="2 3" key="1">
    <citation type="submission" date="2018-08" db="EMBL/GenBank/DDBJ databases">
        <title>Genomic investigation of the strawberry pathogen Phytophthora fragariae indicates pathogenicity is determined by transcriptional variation in three key races.</title>
        <authorList>
            <person name="Adams T.M."/>
            <person name="Armitage A.D."/>
            <person name="Sobczyk M.K."/>
            <person name="Bates H.J."/>
            <person name="Dunwell J.M."/>
            <person name="Nellist C.F."/>
            <person name="Harrison R.J."/>
        </authorList>
    </citation>
    <scope>NUCLEOTIDE SEQUENCE [LARGE SCALE GENOMIC DNA]</scope>
    <source>
        <strain evidence="2 3">NOV-27</strain>
    </source>
</reference>
<keyword evidence="3" id="KW-1185">Reference proteome</keyword>
<dbReference type="OrthoDB" id="124199at2759"/>
<sequence>MLAMMALATGVSGHGYMTEPAVTFLSSSTDNTQFIATIESSASGFSGTFSGSPADNTAAFTTAFDSSSYTSLKDLINSLATVTVTDATLTCGSCDPDETAQPLPNEYVERSHSSTEGFTASHEGPCEVWCDDVRVFHDDACAADYTSAPAELPYDRDACLGTSTLTFYWLALHSLTWQVYVNCAPLETTTSTGATSKYAVSGASSGTSTSISTNSTSTTSTVSSAASSTASGSYNFNTNFATSTSASTGDDATSDTDAPAVTTSTPTTEAPTATPTATTATPSTATSTETITSALLVEDGCLLLRYAGHGHARSDCQRPWIHVRSGREVLTTNDPTQFIATIEASASGFSGTFNAAPADNTAAFTKAFESSSYSSLKDLINDKATITVSDATLTCGACDPDESAQPLPDTYVEWAHSDSEGFTASHEGPCEVWCDDVRVFHDDDCAADYTSAPAKLQYETTSTLTFYWLALHSSTWQVYVNCAPLETTASTGATSKYAVGASSGTSTTATSTVSSAAGSSASSNSTAYNFQTDYATSTAASTSTDAPATTTVTTTAPVATTATPSTAATRLRTSGRRNYTKIQSTHQDEVSDDT</sequence>
<feature type="compositionally biased region" description="Low complexity" evidence="1">
    <location>
        <begin position="539"/>
        <end position="569"/>
    </location>
</feature>
<accession>A0A6A3VQD4</accession>
<evidence type="ECO:0000313" key="3">
    <source>
        <dbReference type="Proteomes" id="UP000433483"/>
    </source>
</evidence>
<feature type="region of interest" description="Disordered" evidence="1">
    <location>
        <begin position="539"/>
        <end position="594"/>
    </location>
</feature>
<feature type="region of interest" description="Disordered" evidence="1">
    <location>
        <begin position="197"/>
        <end position="230"/>
    </location>
</feature>